<reference evidence="1" key="1">
    <citation type="submission" date="2022-10" db="EMBL/GenBank/DDBJ databases">
        <title>Puccinia triticina Genome sequencing and assembly.</title>
        <authorList>
            <person name="Li C."/>
        </authorList>
    </citation>
    <scope>NUCLEOTIDE SEQUENCE</scope>
    <source>
        <strain evidence="1">Pt15</strain>
    </source>
</reference>
<organism evidence="1 2">
    <name type="scientific">Puccinia triticina</name>
    <dbReference type="NCBI Taxonomy" id="208348"/>
    <lineage>
        <taxon>Eukaryota</taxon>
        <taxon>Fungi</taxon>
        <taxon>Dikarya</taxon>
        <taxon>Basidiomycota</taxon>
        <taxon>Pucciniomycotina</taxon>
        <taxon>Pucciniomycetes</taxon>
        <taxon>Pucciniales</taxon>
        <taxon>Pucciniaceae</taxon>
        <taxon>Puccinia</taxon>
    </lineage>
</organism>
<evidence type="ECO:0000313" key="1">
    <source>
        <dbReference type="EMBL" id="WAQ82947.1"/>
    </source>
</evidence>
<evidence type="ECO:0000313" key="2">
    <source>
        <dbReference type="Proteomes" id="UP001164743"/>
    </source>
</evidence>
<dbReference type="EMBL" id="CP110423">
    <property type="protein sequence ID" value="WAQ82947.1"/>
    <property type="molecule type" value="Genomic_DNA"/>
</dbReference>
<keyword evidence="2" id="KW-1185">Reference proteome</keyword>
<dbReference type="GeneID" id="77808164"/>
<dbReference type="RefSeq" id="XP_053018502.1">
    <property type="nucleotide sequence ID" value="XM_053167269.1"/>
</dbReference>
<proteinExistence type="predicted"/>
<dbReference type="Proteomes" id="UP001164743">
    <property type="component" value="Chromosome 3A"/>
</dbReference>
<gene>
    <name evidence="1" type="ORF">PtA15_3A313</name>
</gene>
<protein>
    <submittedName>
        <fullName evidence="1">Uncharacterized protein</fullName>
    </submittedName>
</protein>
<sequence length="264" mass="29260">MSETRLTPVICRCSSARCNQQRFRDKDGNWQPGAIVSVTTRVNHLAVDTQIAARFCGVQHSNDDNDESNSVSEIEINRLALSSQPLDVDRSNALNRSSVYDCGPYHRLSLRHSEPAVLYMSLMTAQISVFGHTSSKTSTWLMKSGKGLVTLTASGGLGESKYKPLNLRQENTLDTLPYDIRTIVKWFKLDPKLVKVVCCRSCFAMYPMQPKPTADKNDQNAVQHVAPKVPKGPLHCINMVFPNEADADAKALLEAASPCETDLY</sequence>
<name>A0ABY7CJH0_9BASI</name>
<accession>A0ABY7CJH0</accession>